<dbReference type="Gene3D" id="3.20.20.140">
    <property type="entry name" value="Metal-dependent hydrolases"/>
    <property type="match status" value="1"/>
</dbReference>
<evidence type="ECO:0000313" key="6">
    <source>
        <dbReference type="EMBL" id="MCF7221248.1"/>
    </source>
</evidence>
<feature type="domain" description="Amidohydrolase-related" evidence="5">
    <location>
        <begin position="56"/>
        <end position="456"/>
    </location>
</feature>
<dbReference type="GO" id="GO:0050416">
    <property type="term" value="F:formimidoylglutamate deiminase activity"/>
    <property type="evidence" value="ECO:0007669"/>
    <property type="project" value="UniProtKB-EC"/>
</dbReference>
<keyword evidence="3 6" id="KW-0378">Hydrolase</keyword>
<dbReference type="InterPro" id="IPR010252">
    <property type="entry name" value="HutF"/>
</dbReference>
<dbReference type="InterPro" id="IPR011059">
    <property type="entry name" value="Metal-dep_hydrolase_composite"/>
</dbReference>
<evidence type="ECO:0000313" key="7">
    <source>
        <dbReference type="EMBL" id="MCF7223011.1"/>
    </source>
</evidence>
<dbReference type="SUPFAM" id="SSF51556">
    <property type="entry name" value="Metallo-dependent hydrolases"/>
    <property type="match status" value="1"/>
</dbReference>
<dbReference type="EMBL" id="JAKJPO010000001">
    <property type="protein sequence ID" value="MCF7221248.1"/>
    <property type="molecule type" value="Genomic_DNA"/>
</dbReference>
<evidence type="ECO:0000256" key="2">
    <source>
        <dbReference type="ARBA" id="ARBA00022723"/>
    </source>
</evidence>
<reference evidence="6 8" key="3">
    <citation type="submission" date="2022-01" db="EMBL/GenBank/DDBJ databases">
        <authorList>
            <person name="Zhou L.Y."/>
        </authorList>
    </citation>
    <scope>NUCLEOTIDE SEQUENCE [LARGE SCALE GENOMIC DNA]</scope>
    <source>
        <strain evidence="6 8">TLK-CK17</strain>
    </source>
</reference>
<reference evidence="8" key="1">
    <citation type="submission" date="2022-01" db="EMBL/GenBank/DDBJ databases">
        <title>Lysobacter chinensis sp. nov., a bacterium isolated from cow dung compost.</title>
        <authorList>
            <person name="Zhou L.Y."/>
        </authorList>
    </citation>
    <scope>NUCLEOTIDE SEQUENCE [LARGE SCALE GENOMIC DNA]</scope>
    <source>
        <strain evidence="8">TLK-CK17</strain>
    </source>
</reference>
<dbReference type="NCBIfam" id="NF006684">
    <property type="entry name" value="PRK09229.1-5"/>
    <property type="match status" value="1"/>
</dbReference>
<dbReference type="PANTHER" id="PTHR11271">
    <property type="entry name" value="GUANINE DEAMINASE"/>
    <property type="match status" value="1"/>
</dbReference>
<dbReference type="EMBL" id="JAKJPO010000010">
    <property type="protein sequence ID" value="MCF7223011.1"/>
    <property type="molecule type" value="Genomic_DNA"/>
</dbReference>
<dbReference type="NCBIfam" id="TIGR02022">
    <property type="entry name" value="hutF"/>
    <property type="match status" value="1"/>
</dbReference>
<dbReference type="EC" id="3.5.3.13" evidence="6"/>
<comment type="cofactor">
    <cofactor evidence="1">
        <name>Zn(2+)</name>
        <dbReference type="ChEBI" id="CHEBI:29105"/>
    </cofactor>
</comment>
<gene>
    <name evidence="6" type="ORF">L3V18_05515</name>
    <name evidence="7" type="ORF">L3V18_14630</name>
</gene>
<evidence type="ECO:0000313" key="8">
    <source>
        <dbReference type="Proteomes" id="UP001430796"/>
    </source>
</evidence>
<dbReference type="PANTHER" id="PTHR11271:SF48">
    <property type="entry name" value="AMIDOHYDROLASE-RELATED DOMAIN-CONTAINING PROTEIN"/>
    <property type="match status" value="1"/>
</dbReference>
<dbReference type="NCBIfam" id="NF006681">
    <property type="entry name" value="PRK09229.1-2"/>
    <property type="match status" value="1"/>
</dbReference>
<dbReference type="Gene3D" id="2.30.40.10">
    <property type="entry name" value="Urease, subunit C, domain 1"/>
    <property type="match status" value="1"/>
</dbReference>
<keyword evidence="8" id="KW-1185">Reference proteome</keyword>
<evidence type="ECO:0000256" key="3">
    <source>
        <dbReference type="ARBA" id="ARBA00022801"/>
    </source>
</evidence>
<dbReference type="InterPro" id="IPR006680">
    <property type="entry name" value="Amidohydro-rel"/>
</dbReference>
<comment type="caution">
    <text evidence="6">The sequence shown here is derived from an EMBL/GenBank/DDBJ whole genome shotgun (WGS) entry which is preliminary data.</text>
</comment>
<reference evidence="6 8" key="2">
    <citation type="submission" date="2022-01" db="EMBL/GenBank/DDBJ databases">
        <title>Lysobacter chinensis sp. nov., a bacterium isolated from cow dung compost.</title>
        <authorList>
            <person name="Liu Y."/>
        </authorList>
    </citation>
    <scope>NUCLEOTIDE SEQUENCE [LARGE SCALE GENOMIC DNA]</scope>
    <source>
        <strain evidence="6 8">TLK-CK17</strain>
    </source>
</reference>
<keyword evidence="4" id="KW-0862">Zinc</keyword>
<name>A0ABS9HRH3_9GAMM</name>
<protein>
    <submittedName>
        <fullName evidence="6">Formimidoylglutamate deiminase</fullName>
        <ecNumber evidence="6">3.5.3.13</ecNumber>
    </submittedName>
</protein>
<dbReference type="Pfam" id="PF01979">
    <property type="entry name" value="Amidohydro_1"/>
    <property type="match status" value="1"/>
</dbReference>
<keyword evidence="2" id="KW-0479">Metal-binding</keyword>
<evidence type="ECO:0000259" key="5">
    <source>
        <dbReference type="Pfam" id="PF01979"/>
    </source>
</evidence>
<proteinExistence type="predicted"/>
<dbReference type="InterPro" id="IPR032466">
    <property type="entry name" value="Metal_Hydrolase"/>
</dbReference>
<dbReference type="RefSeq" id="WP_237053631.1">
    <property type="nucleotide sequence ID" value="NZ_JAKJPO010000001.1"/>
</dbReference>
<evidence type="ECO:0000256" key="1">
    <source>
        <dbReference type="ARBA" id="ARBA00001947"/>
    </source>
</evidence>
<accession>A0ABS9HRH3</accession>
<dbReference type="Proteomes" id="UP001430796">
    <property type="component" value="Unassembled WGS sequence"/>
</dbReference>
<dbReference type="InterPro" id="IPR051607">
    <property type="entry name" value="Metallo-dep_hydrolases"/>
</dbReference>
<sequence length="482" mass="52154">MTRNSIPAGMYWSPDDHRGSGWRAGMRAEVDGHGRIARLQPVQAGTHFSRHASDRILVPGVANLHSHAFQRAMAGMAERQTRDRREAVADSFWTWRETMYRFAARFTPDTLYAVAAQLYAEMLEAGYTTVCEFHYLHHAPDGRPYSDPAAMSQALVAAARDTGIRMTLLPVLYMTAGFDGAPLGERQRRFGHDVDAYLHLVDSLCEDVASYGAVDGVHRGGTHHGMLHVGCAMHSLRAVPPDAMRAVLAALPPAMPVHIHIAEQVAEVEDCVAMRGARPVQWLLDNAAVDARWTLVHATHLDAAETAGVARSGATVAICPTTEANLGDGLFPLRDFLDAGGRWGIGSDSHISVSPVEELRWLEYGQRLVTRRRNITVGAETPSVGDALMRGVAASAASASGHAIGLLAAGQAADAVVLDGAAAQLTGATVDDLLDRWIFSGNRNLVDEVYVAGRRVVDGGRHRDRDAIATRYRDALAVLMRD</sequence>
<evidence type="ECO:0000256" key="4">
    <source>
        <dbReference type="ARBA" id="ARBA00022833"/>
    </source>
</evidence>
<organism evidence="6 8">
    <name type="scientific">Marilutibacter chinensis</name>
    <dbReference type="NCBI Taxonomy" id="2912247"/>
    <lineage>
        <taxon>Bacteria</taxon>
        <taxon>Pseudomonadati</taxon>
        <taxon>Pseudomonadota</taxon>
        <taxon>Gammaproteobacteria</taxon>
        <taxon>Lysobacterales</taxon>
        <taxon>Lysobacteraceae</taxon>
        <taxon>Marilutibacter</taxon>
    </lineage>
</organism>
<dbReference type="SUPFAM" id="SSF51338">
    <property type="entry name" value="Composite domain of metallo-dependent hydrolases"/>
    <property type="match status" value="1"/>
</dbReference>